<organism evidence="2 3">
    <name type="scientific">Nephila pilipes</name>
    <name type="common">Giant wood spider</name>
    <name type="synonym">Nephila maculata</name>
    <dbReference type="NCBI Taxonomy" id="299642"/>
    <lineage>
        <taxon>Eukaryota</taxon>
        <taxon>Metazoa</taxon>
        <taxon>Ecdysozoa</taxon>
        <taxon>Arthropoda</taxon>
        <taxon>Chelicerata</taxon>
        <taxon>Arachnida</taxon>
        <taxon>Araneae</taxon>
        <taxon>Araneomorphae</taxon>
        <taxon>Entelegynae</taxon>
        <taxon>Araneoidea</taxon>
        <taxon>Nephilidae</taxon>
        <taxon>Nephila</taxon>
    </lineage>
</organism>
<evidence type="ECO:0000313" key="3">
    <source>
        <dbReference type="Proteomes" id="UP000887013"/>
    </source>
</evidence>
<dbReference type="AlphaFoldDB" id="A0A8X6QWS5"/>
<gene>
    <name evidence="2" type="ORF">NPIL_398051</name>
</gene>
<dbReference type="Proteomes" id="UP000887013">
    <property type="component" value="Unassembled WGS sequence"/>
</dbReference>
<proteinExistence type="predicted"/>
<feature type="non-terminal residue" evidence="2">
    <location>
        <position position="22"/>
    </location>
</feature>
<reference evidence="2" key="1">
    <citation type="submission" date="2020-08" db="EMBL/GenBank/DDBJ databases">
        <title>Multicomponent nature underlies the extraordinary mechanical properties of spider dragline silk.</title>
        <authorList>
            <person name="Kono N."/>
            <person name="Nakamura H."/>
            <person name="Mori M."/>
            <person name="Yoshida Y."/>
            <person name="Ohtoshi R."/>
            <person name="Malay A.D."/>
            <person name="Moran D.A.P."/>
            <person name="Tomita M."/>
            <person name="Numata K."/>
            <person name="Arakawa K."/>
        </authorList>
    </citation>
    <scope>NUCLEOTIDE SEQUENCE</scope>
</reference>
<dbReference type="EMBL" id="BMAW01036320">
    <property type="protein sequence ID" value="GFU43517.1"/>
    <property type="molecule type" value="Genomic_DNA"/>
</dbReference>
<protein>
    <submittedName>
        <fullName evidence="2">Uncharacterized protein</fullName>
    </submittedName>
</protein>
<name>A0A8X6QWS5_NEPPI</name>
<feature type="compositionally biased region" description="Polar residues" evidence="1">
    <location>
        <begin position="1"/>
        <end position="10"/>
    </location>
</feature>
<evidence type="ECO:0000313" key="2">
    <source>
        <dbReference type="EMBL" id="GFU43517.1"/>
    </source>
</evidence>
<accession>A0A8X6QWS5</accession>
<sequence>MGSYKSTNVEYSERNDWDYYPA</sequence>
<comment type="caution">
    <text evidence="2">The sequence shown here is derived from an EMBL/GenBank/DDBJ whole genome shotgun (WGS) entry which is preliminary data.</text>
</comment>
<feature type="region of interest" description="Disordered" evidence="1">
    <location>
        <begin position="1"/>
        <end position="22"/>
    </location>
</feature>
<keyword evidence="3" id="KW-1185">Reference proteome</keyword>
<evidence type="ECO:0000256" key="1">
    <source>
        <dbReference type="SAM" id="MobiDB-lite"/>
    </source>
</evidence>
<feature type="compositionally biased region" description="Basic and acidic residues" evidence="1">
    <location>
        <begin position="11"/>
        <end position="22"/>
    </location>
</feature>